<keyword evidence="1" id="KW-1133">Transmembrane helix</keyword>
<dbReference type="OrthoDB" id="7443803at2"/>
<evidence type="ECO:0000313" key="2">
    <source>
        <dbReference type="EMBL" id="SIT51200.1"/>
    </source>
</evidence>
<dbReference type="EMBL" id="CYGY02000109">
    <property type="protein sequence ID" value="SIT51200.1"/>
    <property type="molecule type" value="Genomic_DNA"/>
</dbReference>
<protein>
    <submittedName>
        <fullName evidence="2">Uncharacterized protein</fullName>
    </submittedName>
</protein>
<proteinExistence type="predicted"/>
<feature type="transmembrane region" description="Helical" evidence="1">
    <location>
        <begin position="309"/>
        <end position="329"/>
    </location>
</feature>
<dbReference type="Pfam" id="PF04143">
    <property type="entry name" value="Sulf_transp"/>
    <property type="match status" value="1"/>
</dbReference>
<feature type="transmembrane region" description="Helical" evidence="1">
    <location>
        <begin position="192"/>
        <end position="213"/>
    </location>
</feature>
<feature type="transmembrane region" description="Helical" evidence="1">
    <location>
        <begin position="121"/>
        <end position="140"/>
    </location>
</feature>
<accession>A0A1N7SUR7</accession>
<dbReference type="RefSeq" id="WP_087739715.1">
    <property type="nucleotide sequence ID" value="NZ_CYGY02000109.1"/>
</dbReference>
<keyword evidence="1" id="KW-0812">Transmembrane</keyword>
<evidence type="ECO:0000313" key="3">
    <source>
        <dbReference type="Proteomes" id="UP000195569"/>
    </source>
</evidence>
<keyword evidence="1" id="KW-0472">Membrane</keyword>
<sequence length="346" mass="35476">MVNLMPGAVPATLAALCALAMGVAIRRGAICTVAAINEIIDERKCGRLLALIAASMLVLGGLLLAQSFGVLPSLPASAPVTLATVWGGLTLGLGASVNGACALGTIARIGAGQWCYVATPIGYYAGCRVAARGLAAMIPIPVHDSPTPHASAFIIVLLGAMVATLAASALHSRGARAVSGMQGDDPGAAERAVWSPHAATAAIGITFVLLFVIDGAWTYTDTLSDLAQGHADATASRALLFGALLVGATSAGITRAMRGERSRRPRVTLSQLARCLGGGALMGSASLMIPGGNDSLVLVAMPLLRPYAWVAFAAMCVAIGAVSLSRRVLRSRWHRETRGWHESPNR</sequence>
<feature type="transmembrane region" description="Helical" evidence="1">
    <location>
        <begin position="12"/>
        <end position="36"/>
    </location>
</feature>
<organism evidence="2 3">
    <name type="scientific">Paraburkholderia piptadeniae</name>
    <dbReference type="NCBI Taxonomy" id="1701573"/>
    <lineage>
        <taxon>Bacteria</taxon>
        <taxon>Pseudomonadati</taxon>
        <taxon>Pseudomonadota</taxon>
        <taxon>Betaproteobacteria</taxon>
        <taxon>Burkholderiales</taxon>
        <taxon>Burkholderiaceae</taxon>
        <taxon>Paraburkholderia</taxon>
    </lineage>
</organism>
<comment type="caution">
    <text evidence="2">The sequence shown here is derived from an EMBL/GenBank/DDBJ whole genome shotgun (WGS) entry which is preliminary data.</text>
</comment>
<keyword evidence="3" id="KW-1185">Reference proteome</keyword>
<dbReference type="Proteomes" id="UP000195569">
    <property type="component" value="Unassembled WGS sequence"/>
</dbReference>
<feature type="transmembrane region" description="Helical" evidence="1">
    <location>
        <begin position="272"/>
        <end position="289"/>
    </location>
</feature>
<feature type="transmembrane region" description="Helical" evidence="1">
    <location>
        <begin position="83"/>
        <end position="109"/>
    </location>
</feature>
<gene>
    <name evidence="2" type="ORF">BN2476_1090020</name>
</gene>
<feature type="transmembrane region" description="Helical" evidence="1">
    <location>
        <begin position="48"/>
        <end position="71"/>
    </location>
</feature>
<reference evidence="2" key="1">
    <citation type="submission" date="2016-12" db="EMBL/GenBank/DDBJ databases">
        <authorList>
            <person name="Moulin L."/>
        </authorList>
    </citation>
    <scope>NUCLEOTIDE SEQUENCE [LARGE SCALE GENOMIC DNA]</scope>
    <source>
        <strain evidence="2">STM 7183</strain>
    </source>
</reference>
<evidence type="ECO:0000256" key="1">
    <source>
        <dbReference type="SAM" id="Phobius"/>
    </source>
</evidence>
<feature type="transmembrane region" description="Helical" evidence="1">
    <location>
        <begin position="152"/>
        <end position="171"/>
    </location>
</feature>
<name>A0A1N7SUR7_9BURK</name>
<feature type="transmembrane region" description="Helical" evidence="1">
    <location>
        <begin position="233"/>
        <end position="251"/>
    </location>
</feature>
<dbReference type="AlphaFoldDB" id="A0A1N7SUR7"/>
<dbReference type="InterPro" id="IPR007272">
    <property type="entry name" value="Sulf_transp_TsuA/YedE"/>
</dbReference>